<evidence type="ECO:0000313" key="3">
    <source>
        <dbReference type="Proteomes" id="UP000485058"/>
    </source>
</evidence>
<comment type="caution">
    <text evidence="2">The sequence shown here is derived from an EMBL/GenBank/DDBJ whole genome shotgun (WGS) entry which is preliminary data.</text>
</comment>
<name>A0A699YJL0_HAELA</name>
<dbReference type="AlphaFoldDB" id="A0A699YJL0"/>
<dbReference type="Proteomes" id="UP000485058">
    <property type="component" value="Unassembled WGS sequence"/>
</dbReference>
<feature type="compositionally biased region" description="Low complexity" evidence="1">
    <location>
        <begin position="15"/>
        <end position="25"/>
    </location>
</feature>
<feature type="region of interest" description="Disordered" evidence="1">
    <location>
        <begin position="1"/>
        <end position="32"/>
    </location>
</feature>
<keyword evidence="3" id="KW-1185">Reference proteome</keyword>
<evidence type="ECO:0000256" key="1">
    <source>
        <dbReference type="SAM" id="MobiDB-lite"/>
    </source>
</evidence>
<gene>
    <name evidence="2" type="ORF">HaLaN_05566</name>
</gene>
<dbReference type="EMBL" id="BLLF01000302">
    <property type="protein sequence ID" value="GFH10283.1"/>
    <property type="molecule type" value="Genomic_DNA"/>
</dbReference>
<protein>
    <submittedName>
        <fullName evidence="2">Uncharacterized protein</fullName>
    </submittedName>
</protein>
<evidence type="ECO:0000313" key="2">
    <source>
        <dbReference type="EMBL" id="GFH10283.1"/>
    </source>
</evidence>
<organism evidence="2 3">
    <name type="scientific">Haematococcus lacustris</name>
    <name type="common">Green alga</name>
    <name type="synonym">Haematococcus pluvialis</name>
    <dbReference type="NCBI Taxonomy" id="44745"/>
    <lineage>
        <taxon>Eukaryota</taxon>
        <taxon>Viridiplantae</taxon>
        <taxon>Chlorophyta</taxon>
        <taxon>core chlorophytes</taxon>
        <taxon>Chlorophyceae</taxon>
        <taxon>CS clade</taxon>
        <taxon>Chlamydomonadales</taxon>
        <taxon>Haematococcaceae</taxon>
        <taxon>Haematococcus</taxon>
    </lineage>
</organism>
<accession>A0A699YJL0</accession>
<reference evidence="2 3" key="1">
    <citation type="submission" date="2020-02" db="EMBL/GenBank/DDBJ databases">
        <title>Draft genome sequence of Haematococcus lacustris strain NIES-144.</title>
        <authorList>
            <person name="Morimoto D."/>
            <person name="Nakagawa S."/>
            <person name="Yoshida T."/>
            <person name="Sawayama S."/>
        </authorList>
    </citation>
    <scope>NUCLEOTIDE SEQUENCE [LARGE SCALE GENOMIC DNA]</scope>
    <source>
        <strain evidence="2 3">NIES-144</strain>
    </source>
</reference>
<sequence length="232" mass="24539">MSDGGDTRRGVHLVKGQGAQGQAQAKGGGAQSVTWKREALPGSSGAVGGGRGGLAWEWRKPRWSVVAVNGNGWQPWVGEMCELAGVLVAKAPALLACCVTVPGELNRDLKPHLEQVQEVGLGAVEGGGHRGVRVLHARVVGTRGQRSSATADVIVFLHRQTIATSSGAAAFSRQIERLFHVAQLPGRPRNLSLAGMSRCLGRPQPEASLSDWDCVAMVLVWLDCMVWLDLSA</sequence>
<proteinExistence type="predicted"/>